<reference evidence="1" key="2">
    <citation type="journal article" date="2021" name="Genome Biol. Evol.">
        <title>Developing a high-quality reference genome for a parasitic bivalve with doubly uniparental inheritance (Bivalvia: Unionida).</title>
        <authorList>
            <person name="Smith C.H."/>
        </authorList>
    </citation>
    <scope>NUCLEOTIDE SEQUENCE</scope>
    <source>
        <strain evidence="1">CHS0354</strain>
        <tissue evidence="1">Mantle</tissue>
    </source>
</reference>
<reference evidence="1" key="1">
    <citation type="journal article" date="2021" name="Genome Biol. Evol.">
        <title>A High-Quality Reference Genome for a Parasitic Bivalve with Doubly Uniparental Inheritance (Bivalvia: Unionida).</title>
        <authorList>
            <person name="Smith C.H."/>
        </authorList>
    </citation>
    <scope>NUCLEOTIDE SEQUENCE</scope>
    <source>
        <strain evidence="1">CHS0354</strain>
    </source>
</reference>
<protein>
    <submittedName>
        <fullName evidence="1">Uncharacterized protein</fullName>
    </submittedName>
</protein>
<accession>A0AAE0TFI2</accession>
<comment type="caution">
    <text evidence="1">The sequence shown here is derived from an EMBL/GenBank/DDBJ whole genome shotgun (WGS) entry which is preliminary data.</text>
</comment>
<name>A0AAE0TFI2_9BIVA</name>
<organism evidence="1 2">
    <name type="scientific">Potamilus streckersoni</name>
    <dbReference type="NCBI Taxonomy" id="2493646"/>
    <lineage>
        <taxon>Eukaryota</taxon>
        <taxon>Metazoa</taxon>
        <taxon>Spiralia</taxon>
        <taxon>Lophotrochozoa</taxon>
        <taxon>Mollusca</taxon>
        <taxon>Bivalvia</taxon>
        <taxon>Autobranchia</taxon>
        <taxon>Heteroconchia</taxon>
        <taxon>Palaeoheterodonta</taxon>
        <taxon>Unionida</taxon>
        <taxon>Unionoidea</taxon>
        <taxon>Unionidae</taxon>
        <taxon>Ambleminae</taxon>
        <taxon>Lampsilini</taxon>
        <taxon>Potamilus</taxon>
    </lineage>
</organism>
<gene>
    <name evidence="1" type="ORF">CHS0354_020393</name>
</gene>
<evidence type="ECO:0000313" key="1">
    <source>
        <dbReference type="EMBL" id="KAK3609457.1"/>
    </source>
</evidence>
<dbReference type="AlphaFoldDB" id="A0AAE0TFI2"/>
<dbReference type="EMBL" id="JAEAOA010001239">
    <property type="protein sequence ID" value="KAK3609457.1"/>
    <property type="molecule type" value="Genomic_DNA"/>
</dbReference>
<reference evidence="1" key="3">
    <citation type="submission" date="2023-05" db="EMBL/GenBank/DDBJ databases">
        <authorList>
            <person name="Smith C.H."/>
        </authorList>
    </citation>
    <scope>NUCLEOTIDE SEQUENCE</scope>
    <source>
        <strain evidence="1">CHS0354</strain>
        <tissue evidence="1">Mantle</tissue>
    </source>
</reference>
<keyword evidence="2" id="KW-1185">Reference proteome</keyword>
<evidence type="ECO:0000313" key="2">
    <source>
        <dbReference type="Proteomes" id="UP001195483"/>
    </source>
</evidence>
<proteinExistence type="predicted"/>
<sequence length="106" mass="11798">MTTLGEKSLNHMRKNLKRSPLVATAGENVPKQMTCSSSLPVSSVVTDGFKEESLLDEVRRLVVTAQKELIFDKSEDKEIEVIGFESDETKSKKLTHGPMKTSKCEI</sequence>
<dbReference type="Proteomes" id="UP001195483">
    <property type="component" value="Unassembled WGS sequence"/>
</dbReference>